<keyword evidence="2" id="KW-0732">Signal</keyword>
<organism evidence="3">
    <name type="scientific">Fagus sylvatica</name>
    <name type="common">Beechnut</name>
    <dbReference type="NCBI Taxonomy" id="28930"/>
    <lineage>
        <taxon>Eukaryota</taxon>
        <taxon>Viridiplantae</taxon>
        <taxon>Streptophyta</taxon>
        <taxon>Embryophyta</taxon>
        <taxon>Tracheophyta</taxon>
        <taxon>Spermatophyta</taxon>
        <taxon>Magnoliopsida</taxon>
        <taxon>eudicotyledons</taxon>
        <taxon>Gunneridae</taxon>
        <taxon>Pentapetalae</taxon>
        <taxon>rosids</taxon>
        <taxon>fabids</taxon>
        <taxon>Fagales</taxon>
        <taxon>Fagaceae</taxon>
        <taxon>Fagus</taxon>
    </lineage>
</organism>
<gene>
    <name evidence="3" type="ORF">FSB_LOCUS32332</name>
</gene>
<reference evidence="3" key="1">
    <citation type="submission" date="2018-02" db="EMBL/GenBank/DDBJ databases">
        <authorList>
            <person name="Cohen D.B."/>
            <person name="Kent A.D."/>
        </authorList>
    </citation>
    <scope>NUCLEOTIDE SEQUENCE</scope>
</reference>
<feature type="signal peptide" evidence="2">
    <location>
        <begin position="1"/>
        <end position="19"/>
    </location>
</feature>
<evidence type="ECO:0000313" key="3">
    <source>
        <dbReference type="EMBL" id="SPD04450.1"/>
    </source>
</evidence>
<protein>
    <submittedName>
        <fullName evidence="3">Uncharacterized protein</fullName>
    </submittedName>
</protein>
<feature type="chain" id="PRO_5014789676" evidence="2">
    <location>
        <begin position="20"/>
        <end position="203"/>
    </location>
</feature>
<dbReference type="AlphaFoldDB" id="A0A2N9GYL7"/>
<evidence type="ECO:0000256" key="1">
    <source>
        <dbReference type="SAM" id="MobiDB-lite"/>
    </source>
</evidence>
<sequence length="203" mass="22745">MLSFVVLLGIHCFFEGNAGTSTSQVHSSITDENGLPEEGMDARLTVACHLTRFSKLYEWPSMRTIYLAERDLVTWRVGIPFESRVDVETSFKDYQETLMLPFRTPLPERHPPTLMVCDLRRADGLLVETSVDRQEGVYGLLIPPDCLLANNADLEDMIELVESLKILATQQSKDAYLWPYGDDGGDDGEGGQGSTPSRGMKRR</sequence>
<accession>A0A2N9GYL7</accession>
<name>A0A2N9GYL7_FAGSY</name>
<feature type="region of interest" description="Disordered" evidence="1">
    <location>
        <begin position="178"/>
        <end position="203"/>
    </location>
</feature>
<proteinExistence type="predicted"/>
<evidence type="ECO:0000256" key="2">
    <source>
        <dbReference type="SAM" id="SignalP"/>
    </source>
</evidence>
<dbReference type="EMBL" id="OIVN01002535">
    <property type="protein sequence ID" value="SPD04450.1"/>
    <property type="molecule type" value="Genomic_DNA"/>
</dbReference>